<protein>
    <submittedName>
        <fullName evidence="1">Uncharacterized protein</fullName>
    </submittedName>
</protein>
<proteinExistence type="predicted"/>
<sequence length="76" mass="8219">MQARADTVQVLLSGSTVMLKGAPVLVEAHYRAGAQRDAAALERFVDGLEGACRRWLGETPRIRCFAVEPAALSARH</sequence>
<comment type="caution">
    <text evidence="1">The sequence shown here is derived from an EMBL/GenBank/DDBJ whole genome shotgun (WGS) entry which is preliminary data.</text>
</comment>
<dbReference type="Proteomes" id="UP001208935">
    <property type="component" value="Unassembled WGS sequence"/>
</dbReference>
<evidence type="ECO:0000313" key="2">
    <source>
        <dbReference type="Proteomes" id="UP001208935"/>
    </source>
</evidence>
<name>A0ABT3KW31_9BURK</name>
<keyword evidence="2" id="KW-1185">Reference proteome</keyword>
<accession>A0ABT3KW31</accession>
<organism evidence="1 2">
    <name type="scientific">Verminephrobacter aporrectodeae subsp. tuberculatae</name>
    <dbReference type="NCBI Taxonomy" id="1110392"/>
    <lineage>
        <taxon>Bacteria</taxon>
        <taxon>Pseudomonadati</taxon>
        <taxon>Pseudomonadota</taxon>
        <taxon>Betaproteobacteria</taxon>
        <taxon>Burkholderiales</taxon>
        <taxon>Comamonadaceae</taxon>
        <taxon>Verminephrobacter</taxon>
    </lineage>
</organism>
<evidence type="ECO:0000313" key="1">
    <source>
        <dbReference type="EMBL" id="MCW5322480.1"/>
    </source>
</evidence>
<gene>
    <name evidence="1" type="ORF">D5039_15370</name>
</gene>
<reference evidence="2" key="1">
    <citation type="submission" date="2023-07" db="EMBL/GenBank/DDBJ databases">
        <title>Verminephrobacter genomes.</title>
        <authorList>
            <person name="Lund M.B."/>
        </authorList>
    </citation>
    <scope>NUCLEOTIDE SEQUENCE [LARGE SCALE GENOMIC DNA]</scope>
    <source>
        <strain evidence="2">AtM5-05</strain>
    </source>
</reference>
<dbReference type="EMBL" id="QZCW01000003">
    <property type="protein sequence ID" value="MCW5322480.1"/>
    <property type="molecule type" value="Genomic_DNA"/>
</dbReference>